<protein>
    <recommendedName>
        <fullName evidence="4">Fcf2 pre-rRNA processing C-terminal domain-containing protein</fullName>
    </recommendedName>
</protein>
<sequence length="97" mass="11498">MRSVLDPKRHYRKETGKSKAPEFAQVGTIIEGPTEFFSARLTNKERKKTLVEEILDAEREGGRFKRKYNEIQEKKMSGKRGHYNALRAKRTKQFKRR</sequence>
<reference evidence="7" key="3">
    <citation type="submission" date="2025-04" db="UniProtKB">
        <authorList>
            <consortium name="RefSeq"/>
        </authorList>
    </citation>
    <scope>IDENTIFICATION</scope>
    <source>
        <strain evidence="7">CBS 781.70</strain>
    </source>
</reference>
<organism evidence="5">
    <name type="scientific">Eremomyces bilateralis CBS 781.70</name>
    <dbReference type="NCBI Taxonomy" id="1392243"/>
    <lineage>
        <taxon>Eukaryota</taxon>
        <taxon>Fungi</taxon>
        <taxon>Dikarya</taxon>
        <taxon>Ascomycota</taxon>
        <taxon>Pezizomycotina</taxon>
        <taxon>Dothideomycetes</taxon>
        <taxon>Dothideomycetes incertae sedis</taxon>
        <taxon>Eremomycetales</taxon>
        <taxon>Eremomycetaceae</taxon>
        <taxon>Eremomyces</taxon>
    </lineage>
</organism>
<evidence type="ECO:0000256" key="1">
    <source>
        <dbReference type="ARBA" id="ARBA00004604"/>
    </source>
</evidence>
<dbReference type="GO" id="GO:0006396">
    <property type="term" value="P:RNA processing"/>
    <property type="evidence" value="ECO:0007669"/>
    <property type="project" value="TreeGrafter"/>
</dbReference>
<dbReference type="InterPro" id="IPR039883">
    <property type="entry name" value="Fcf2/DNTTIP2"/>
</dbReference>
<keyword evidence="2" id="KW-0539">Nucleus</keyword>
<dbReference type="GO" id="GO:0005730">
    <property type="term" value="C:nucleolus"/>
    <property type="evidence" value="ECO:0007669"/>
    <property type="project" value="UniProtKB-SubCell"/>
</dbReference>
<proteinExistence type="predicted"/>
<comment type="subcellular location">
    <subcellularLocation>
        <location evidence="1">Nucleus</location>
        <location evidence="1">Nucleolus</location>
    </subcellularLocation>
</comment>
<feature type="region of interest" description="Disordered" evidence="3">
    <location>
        <begin position="77"/>
        <end position="97"/>
    </location>
</feature>
<accession>A0A6G1G1W3</accession>
<evidence type="ECO:0000313" key="7">
    <source>
        <dbReference type="RefSeq" id="XP_033533664.1"/>
    </source>
</evidence>
<evidence type="ECO:0000256" key="2">
    <source>
        <dbReference type="ARBA" id="ARBA00023242"/>
    </source>
</evidence>
<evidence type="ECO:0000256" key="3">
    <source>
        <dbReference type="SAM" id="MobiDB-lite"/>
    </source>
</evidence>
<dbReference type="Pfam" id="PF08698">
    <property type="entry name" value="Fcf2"/>
    <property type="match status" value="1"/>
</dbReference>
<evidence type="ECO:0000313" key="5">
    <source>
        <dbReference type="EMBL" id="KAF1812033.1"/>
    </source>
</evidence>
<reference evidence="5 7" key="1">
    <citation type="submission" date="2020-01" db="EMBL/GenBank/DDBJ databases">
        <authorList>
            <consortium name="DOE Joint Genome Institute"/>
            <person name="Haridas S."/>
            <person name="Albert R."/>
            <person name="Binder M."/>
            <person name="Bloem J."/>
            <person name="Labutti K."/>
            <person name="Salamov A."/>
            <person name="Andreopoulos B."/>
            <person name="Baker S.E."/>
            <person name="Barry K."/>
            <person name="Bills G."/>
            <person name="Bluhm B.H."/>
            <person name="Cannon C."/>
            <person name="Castanera R."/>
            <person name="Culley D.E."/>
            <person name="Daum C."/>
            <person name="Ezra D."/>
            <person name="Gonzalez J.B."/>
            <person name="Henrissat B."/>
            <person name="Kuo A."/>
            <person name="Liang C."/>
            <person name="Lipzen A."/>
            <person name="Lutzoni F."/>
            <person name="Magnuson J."/>
            <person name="Mondo S."/>
            <person name="Nolan M."/>
            <person name="Ohm R."/>
            <person name="Pangilinan J."/>
            <person name="Park H.-J."/>
            <person name="Ramirez L."/>
            <person name="Alfaro M."/>
            <person name="Sun H."/>
            <person name="Tritt A."/>
            <person name="Yoshinaga Y."/>
            <person name="Zwiers L.-H."/>
            <person name="Turgeon B.G."/>
            <person name="Goodwin S.B."/>
            <person name="Spatafora J.W."/>
            <person name="Crous P.W."/>
            <person name="Grigoriev I.V."/>
        </authorList>
    </citation>
    <scope>NUCLEOTIDE SEQUENCE</scope>
    <source>
        <strain evidence="5 7">CBS 781.70</strain>
    </source>
</reference>
<dbReference type="AlphaFoldDB" id="A0A6G1G1W3"/>
<keyword evidence="6" id="KW-1185">Reference proteome</keyword>
<dbReference type="PANTHER" id="PTHR21686:SF12">
    <property type="entry name" value="DEOXYNUCLEOTIDYLTRANSFERASE TERMINAL-INTERACTING PROTEIN 2"/>
    <property type="match status" value="1"/>
</dbReference>
<dbReference type="PANTHER" id="PTHR21686">
    <property type="entry name" value="DEOXYNUCLEOTIDYLTRANSFERASE TERMINAL-INTERACTING PROTEIN 2"/>
    <property type="match status" value="1"/>
</dbReference>
<evidence type="ECO:0000259" key="4">
    <source>
        <dbReference type="Pfam" id="PF08698"/>
    </source>
</evidence>
<feature type="region of interest" description="Disordered" evidence="3">
    <location>
        <begin position="1"/>
        <end position="20"/>
    </location>
</feature>
<reference evidence="7" key="2">
    <citation type="submission" date="2020-04" db="EMBL/GenBank/DDBJ databases">
        <authorList>
            <consortium name="NCBI Genome Project"/>
        </authorList>
    </citation>
    <scope>NUCLEOTIDE SEQUENCE</scope>
    <source>
        <strain evidence="7">CBS 781.70</strain>
    </source>
</reference>
<dbReference type="EMBL" id="ML975159">
    <property type="protein sequence ID" value="KAF1812033.1"/>
    <property type="molecule type" value="Genomic_DNA"/>
</dbReference>
<dbReference type="GeneID" id="54420157"/>
<dbReference type="InterPro" id="IPR014810">
    <property type="entry name" value="Fcf2_C"/>
</dbReference>
<gene>
    <name evidence="5 7" type="ORF">P152DRAFT_458987</name>
</gene>
<name>A0A6G1G1W3_9PEZI</name>
<feature type="domain" description="Fcf2 pre-rRNA processing C-terminal" evidence="4">
    <location>
        <begin position="1"/>
        <end position="67"/>
    </location>
</feature>
<dbReference type="GO" id="GO:0003723">
    <property type="term" value="F:RNA binding"/>
    <property type="evidence" value="ECO:0007669"/>
    <property type="project" value="TreeGrafter"/>
</dbReference>
<evidence type="ECO:0000313" key="6">
    <source>
        <dbReference type="Proteomes" id="UP000504638"/>
    </source>
</evidence>
<dbReference type="Proteomes" id="UP000504638">
    <property type="component" value="Unplaced"/>
</dbReference>
<dbReference type="OrthoDB" id="427886at2759"/>
<dbReference type="RefSeq" id="XP_033533664.1">
    <property type="nucleotide sequence ID" value="XM_033679587.1"/>
</dbReference>